<evidence type="ECO:0000313" key="1">
    <source>
        <dbReference type="EMBL" id="KAK0166592.1"/>
    </source>
</evidence>
<accession>A0AA39FBN8</accession>
<sequence>MDKTFTAPDGKIPIFRKLLNRHTKTGQITDNAFIEKAQSIQAFLLDKERKQRNAMLIAATLGPLQNVVSKIMCYKLIESSITYDNLIEIFIDKDEPGVTVLLSKLIDGKPQVTKDLRILNSIVYFLESIINVIN</sequence>
<keyword evidence="2" id="KW-1185">Reference proteome</keyword>
<protein>
    <submittedName>
        <fullName evidence="1">Uncharacterized protein</fullName>
    </submittedName>
</protein>
<dbReference type="EMBL" id="JAQQBR010001832">
    <property type="protein sequence ID" value="KAK0166592.1"/>
    <property type="molecule type" value="Genomic_DNA"/>
</dbReference>
<name>A0AA39FBN8_MICHY</name>
<proteinExistence type="predicted"/>
<organism evidence="1 2">
    <name type="scientific">Microctonus hyperodae</name>
    <name type="common">Parasitoid wasp</name>
    <dbReference type="NCBI Taxonomy" id="165561"/>
    <lineage>
        <taxon>Eukaryota</taxon>
        <taxon>Metazoa</taxon>
        <taxon>Ecdysozoa</taxon>
        <taxon>Arthropoda</taxon>
        <taxon>Hexapoda</taxon>
        <taxon>Insecta</taxon>
        <taxon>Pterygota</taxon>
        <taxon>Neoptera</taxon>
        <taxon>Endopterygota</taxon>
        <taxon>Hymenoptera</taxon>
        <taxon>Apocrita</taxon>
        <taxon>Ichneumonoidea</taxon>
        <taxon>Braconidae</taxon>
        <taxon>Euphorinae</taxon>
        <taxon>Microctonus</taxon>
    </lineage>
</organism>
<dbReference type="Proteomes" id="UP001168972">
    <property type="component" value="Unassembled WGS sequence"/>
</dbReference>
<gene>
    <name evidence="1" type="ORF">PV327_004085</name>
</gene>
<comment type="caution">
    <text evidence="1">The sequence shown here is derived from an EMBL/GenBank/DDBJ whole genome shotgun (WGS) entry which is preliminary data.</text>
</comment>
<evidence type="ECO:0000313" key="2">
    <source>
        <dbReference type="Proteomes" id="UP001168972"/>
    </source>
</evidence>
<dbReference type="AlphaFoldDB" id="A0AA39FBN8"/>
<reference evidence="1" key="2">
    <citation type="submission" date="2023-03" db="EMBL/GenBank/DDBJ databases">
        <authorList>
            <person name="Inwood S.N."/>
            <person name="Skelly J.G."/>
            <person name="Guhlin J."/>
            <person name="Harrop T.W.R."/>
            <person name="Goldson S.G."/>
            <person name="Dearden P.K."/>
        </authorList>
    </citation>
    <scope>NUCLEOTIDE SEQUENCE</scope>
    <source>
        <strain evidence="1">Lincoln</strain>
        <tissue evidence="1">Whole body</tissue>
    </source>
</reference>
<reference evidence="1" key="1">
    <citation type="journal article" date="2023" name="bioRxiv">
        <title>Scaffold-level genome assemblies of two parasitoid biocontrol wasps reveal the parthenogenesis mechanism and an associated novel virus.</title>
        <authorList>
            <person name="Inwood S."/>
            <person name="Skelly J."/>
            <person name="Guhlin J."/>
            <person name="Harrop T."/>
            <person name="Goldson S."/>
            <person name="Dearden P."/>
        </authorList>
    </citation>
    <scope>NUCLEOTIDE SEQUENCE</scope>
    <source>
        <strain evidence="1">Lincoln</strain>
        <tissue evidence="1">Whole body</tissue>
    </source>
</reference>